<organism evidence="1 2">
    <name type="scientific">Jiangella alkaliphila</name>
    <dbReference type="NCBI Taxonomy" id="419479"/>
    <lineage>
        <taxon>Bacteria</taxon>
        <taxon>Bacillati</taxon>
        <taxon>Actinomycetota</taxon>
        <taxon>Actinomycetes</taxon>
        <taxon>Jiangellales</taxon>
        <taxon>Jiangellaceae</taxon>
        <taxon>Jiangella</taxon>
    </lineage>
</organism>
<keyword evidence="2" id="KW-1185">Reference proteome</keyword>
<evidence type="ECO:0000313" key="2">
    <source>
        <dbReference type="Proteomes" id="UP000182977"/>
    </source>
</evidence>
<accession>A0A1H2M1P3</accession>
<evidence type="ECO:0000313" key="1">
    <source>
        <dbReference type="EMBL" id="SDU86888.1"/>
    </source>
</evidence>
<reference evidence="2" key="1">
    <citation type="submission" date="2016-10" db="EMBL/GenBank/DDBJ databases">
        <authorList>
            <person name="Varghese N."/>
            <person name="Submissions S."/>
        </authorList>
    </citation>
    <scope>NUCLEOTIDE SEQUENCE [LARGE SCALE GENOMIC DNA]</scope>
    <source>
        <strain evidence="2">DSM 45079</strain>
    </source>
</reference>
<dbReference type="RefSeq" id="WP_162489671.1">
    <property type="nucleotide sequence ID" value="NZ_KQ061241.1"/>
</dbReference>
<gene>
    <name evidence="1" type="ORF">SAMN04488563_6936</name>
</gene>
<name>A0A1H2M1P3_9ACTN</name>
<dbReference type="EMBL" id="LT629791">
    <property type="protein sequence ID" value="SDU86888.1"/>
    <property type="molecule type" value="Genomic_DNA"/>
</dbReference>
<sequence>MFALPKGDKERIVPSAHWVAQFLRLRIVAHTPRPRALSTAPGAHGAATEHEACRDQLADWLRRLTSSEG</sequence>
<protein>
    <submittedName>
        <fullName evidence="1">Uncharacterized protein</fullName>
    </submittedName>
</protein>
<dbReference type="Proteomes" id="UP000182977">
    <property type="component" value="Chromosome I"/>
</dbReference>
<dbReference type="AlphaFoldDB" id="A0A1H2M1P3"/>
<dbReference type="STRING" id="419479.SAMN04488563_6936"/>
<proteinExistence type="predicted"/>